<dbReference type="Gene3D" id="3.30.560.10">
    <property type="entry name" value="Glucose Oxidase, domain 3"/>
    <property type="match status" value="1"/>
</dbReference>
<sequence length="537" mass="59507">MEATSFDYIIVGAGSAGCILADRLSESGRFRVLLLEAGGEDKSIWLRMPLGFAKLFHHRKYNWRYQTSPQSELAGQRVYTPRGKVLGGSGAINAMIYVRGQRRDFDDWVAQGNPGWGWGDVLPWFKRLESHHAGDTEWHSGSGKIRITRDPVHPICESFFDACTLLGYRFNDDFNGERLEGVGVYDINTRDGQRDSSCTAYLHPARKRANVVVYTDALVERVLFDDTRTATGVEALIGGHRQRFAARREVILSAGAVETPKLLQCSGVGDAALLMRHQIPVVHHSPAVGRNLQDHLCASYYFRATRPTVNDEVRGLTRQAGAMLQYLFRRKGIFATTAKAGGFLRTSDAEPVPNMQLYFNPLSYVLPESGGMPRVEPYSGYTIFFSPCRPTSRGSVELTSADAREAPRIDPNYLSTEHDRREAVAGSRLVRELTATPWLRQVTAEEVRPAGAVSDDESMLRFFREQSGSVYHLCGSCAMGRDVERTVVNSRLQVHGVANLRVVDASVFPNITSGNINAPTMMVAERAAAWILASAAD</sequence>
<evidence type="ECO:0000313" key="12">
    <source>
        <dbReference type="Proteomes" id="UP000494201"/>
    </source>
</evidence>
<dbReference type="RefSeq" id="WP_096508059.1">
    <property type="nucleotide sequence ID" value="NZ_CABVLY010000011.1"/>
</dbReference>
<evidence type="ECO:0000256" key="1">
    <source>
        <dbReference type="ARBA" id="ARBA00001974"/>
    </source>
</evidence>
<keyword evidence="5" id="KW-0520">NAD</keyword>
<name>A0A6P2GBB2_9BURK</name>
<dbReference type="InterPro" id="IPR000172">
    <property type="entry name" value="GMC_OxRdtase_N"/>
</dbReference>
<dbReference type="PANTHER" id="PTHR11552">
    <property type="entry name" value="GLUCOSE-METHANOL-CHOLINE GMC OXIDOREDUCTASE"/>
    <property type="match status" value="1"/>
</dbReference>
<dbReference type="Proteomes" id="UP000755577">
    <property type="component" value="Unassembled WGS sequence"/>
</dbReference>
<evidence type="ECO:0000313" key="13">
    <source>
        <dbReference type="Proteomes" id="UP000755577"/>
    </source>
</evidence>
<evidence type="ECO:0000313" key="11">
    <source>
        <dbReference type="EMBL" id="VVU50529.1"/>
    </source>
</evidence>
<reference evidence="10 13" key="2">
    <citation type="submission" date="2021-02" db="EMBL/GenBank/DDBJ databases">
        <title>Draft genome of the type strains Burkholderia anthina DSM16086.</title>
        <authorList>
            <person name="Hertel R."/>
            <person name="Meissner J."/>
            <person name="Poehlein A."/>
            <person name="Daniel R."/>
            <person name="Commichau F.M."/>
        </authorList>
    </citation>
    <scope>NUCLEOTIDE SEQUENCE [LARGE SCALE GENOMIC DNA]</scope>
    <source>
        <strain evidence="10 13">DSM 16086</strain>
    </source>
</reference>
<reference evidence="11 12" key="1">
    <citation type="submission" date="2019-09" db="EMBL/GenBank/DDBJ databases">
        <authorList>
            <person name="Depoorter E."/>
        </authorList>
    </citation>
    <scope>NUCLEOTIDE SEQUENCE [LARGE SCALE GENOMIC DNA]</scope>
    <source>
        <strain evidence="11">LMG 20980</strain>
    </source>
</reference>
<feature type="domain" description="Glucose-methanol-choline oxidoreductase N-terminal" evidence="9">
    <location>
        <begin position="255"/>
        <end position="269"/>
    </location>
</feature>
<accession>A0A6P2GBB2</accession>
<dbReference type="Gene3D" id="3.50.50.60">
    <property type="entry name" value="FAD/NAD(P)-binding domain"/>
    <property type="match status" value="1"/>
</dbReference>
<evidence type="ECO:0000259" key="8">
    <source>
        <dbReference type="PROSITE" id="PS00623"/>
    </source>
</evidence>
<evidence type="ECO:0000256" key="5">
    <source>
        <dbReference type="ARBA" id="ARBA00023027"/>
    </source>
</evidence>
<feature type="binding site" evidence="6">
    <location>
        <position position="219"/>
    </location>
    <ligand>
        <name>FAD</name>
        <dbReference type="ChEBI" id="CHEBI:57692"/>
    </ligand>
</feature>
<protein>
    <submittedName>
        <fullName evidence="11">Choline dehydrogenase</fullName>
    </submittedName>
    <submittedName>
        <fullName evidence="10">GMC family oxidoreductase N-terminal domain-containing protein</fullName>
    </submittedName>
</protein>
<dbReference type="GeneID" id="56501293"/>
<keyword evidence="4 6" id="KW-0274">FAD</keyword>
<dbReference type="PROSITE" id="PS00623">
    <property type="entry name" value="GMC_OXRED_1"/>
    <property type="match status" value="1"/>
</dbReference>
<evidence type="ECO:0000259" key="9">
    <source>
        <dbReference type="PROSITE" id="PS00624"/>
    </source>
</evidence>
<dbReference type="SUPFAM" id="SSF54373">
    <property type="entry name" value="FAD-linked reductases, C-terminal domain"/>
    <property type="match status" value="1"/>
</dbReference>
<dbReference type="GO" id="GO:0050660">
    <property type="term" value="F:flavin adenine dinucleotide binding"/>
    <property type="evidence" value="ECO:0007669"/>
    <property type="project" value="InterPro"/>
</dbReference>
<proteinExistence type="inferred from homology"/>
<evidence type="ECO:0000256" key="7">
    <source>
        <dbReference type="RuleBase" id="RU003968"/>
    </source>
</evidence>
<keyword evidence="13" id="KW-1185">Reference proteome</keyword>
<dbReference type="Proteomes" id="UP000494201">
    <property type="component" value="Unassembled WGS sequence"/>
</dbReference>
<evidence type="ECO:0000256" key="2">
    <source>
        <dbReference type="ARBA" id="ARBA00010790"/>
    </source>
</evidence>
<dbReference type="PANTHER" id="PTHR11552:SF147">
    <property type="entry name" value="CHOLINE DEHYDROGENASE, MITOCHONDRIAL"/>
    <property type="match status" value="1"/>
</dbReference>
<dbReference type="EMBL" id="JAFCIQ010000004">
    <property type="protein sequence ID" value="MBM2766233.1"/>
    <property type="molecule type" value="Genomic_DNA"/>
</dbReference>
<gene>
    <name evidence="11" type="ORF">BAN20980_03245</name>
    <name evidence="10" type="ORF">JQK92_07295</name>
</gene>
<comment type="similarity">
    <text evidence="2 7">Belongs to the GMC oxidoreductase family.</text>
</comment>
<dbReference type="InterPro" id="IPR036188">
    <property type="entry name" value="FAD/NAD-bd_sf"/>
</dbReference>
<evidence type="ECO:0000313" key="10">
    <source>
        <dbReference type="EMBL" id="MBM2766233.1"/>
    </source>
</evidence>
<evidence type="ECO:0000256" key="3">
    <source>
        <dbReference type="ARBA" id="ARBA00022630"/>
    </source>
</evidence>
<feature type="binding site" evidence="6">
    <location>
        <position position="85"/>
    </location>
    <ligand>
        <name>FAD</name>
        <dbReference type="ChEBI" id="CHEBI:57692"/>
    </ligand>
</feature>
<evidence type="ECO:0000256" key="6">
    <source>
        <dbReference type="PIRSR" id="PIRSR000137-2"/>
    </source>
</evidence>
<comment type="cofactor">
    <cofactor evidence="1 6">
        <name>FAD</name>
        <dbReference type="ChEBI" id="CHEBI:57692"/>
    </cofactor>
</comment>
<dbReference type="AlphaFoldDB" id="A0A6P2GBB2"/>
<dbReference type="Pfam" id="PF00732">
    <property type="entry name" value="GMC_oxred_N"/>
    <property type="match status" value="1"/>
</dbReference>
<dbReference type="Pfam" id="PF05199">
    <property type="entry name" value="GMC_oxred_C"/>
    <property type="match status" value="1"/>
</dbReference>
<dbReference type="InterPro" id="IPR012132">
    <property type="entry name" value="GMC_OxRdtase"/>
</dbReference>
<organism evidence="11 12">
    <name type="scientific">Burkholderia anthina</name>
    <dbReference type="NCBI Taxonomy" id="179879"/>
    <lineage>
        <taxon>Bacteria</taxon>
        <taxon>Pseudomonadati</taxon>
        <taxon>Pseudomonadota</taxon>
        <taxon>Betaproteobacteria</taxon>
        <taxon>Burkholderiales</taxon>
        <taxon>Burkholderiaceae</taxon>
        <taxon>Burkholderia</taxon>
        <taxon>Burkholderia cepacia complex</taxon>
    </lineage>
</organism>
<dbReference type="InterPro" id="IPR007867">
    <property type="entry name" value="GMC_OxRtase_C"/>
</dbReference>
<dbReference type="PIRSF" id="PIRSF000137">
    <property type="entry name" value="Alcohol_oxidase"/>
    <property type="match status" value="1"/>
</dbReference>
<dbReference type="PROSITE" id="PS00624">
    <property type="entry name" value="GMC_OXRED_2"/>
    <property type="match status" value="1"/>
</dbReference>
<dbReference type="GO" id="GO:0016614">
    <property type="term" value="F:oxidoreductase activity, acting on CH-OH group of donors"/>
    <property type="evidence" value="ECO:0007669"/>
    <property type="project" value="InterPro"/>
</dbReference>
<dbReference type="EMBL" id="CABVLY010000011">
    <property type="protein sequence ID" value="VVU50529.1"/>
    <property type="molecule type" value="Genomic_DNA"/>
</dbReference>
<keyword evidence="3 7" id="KW-0285">Flavoprotein</keyword>
<evidence type="ECO:0000256" key="4">
    <source>
        <dbReference type="ARBA" id="ARBA00022827"/>
    </source>
</evidence>
<dbReference type="SUPFAM" id="SSF51905">
    <property type="entry name" value="FAD/NAD(P)-binding domain"/>
    <property type="match status" value="1"/>
</dbReference>
<feature type="domain" description="Glucose-methanol-choline oxidoreductase N-terminal" evidence="8">
    <location>
        <begin position="83"/>
        <end position="106"/>
    </location>
</feature>